<dbReference type="SUPFAM" id="SSF54211">
    <property type="entry name" value="Ribosomal protein S5 domain 2-like"/>
    <property type="match status" value="1"/>
</dbReference>
<evidence type="ECO:0000256" key="1">
    <source>
        <dbReference type="ARBA" id="ARBA00022777"/>
    </source>
</evidence>
<name>S5UD57_9BACT</name>
<dbReference type="InterPro" id="IPR012363">
    <property type="entry name" value="PduX"/>
</dbReference>
<dbReference type="GO" id="GO:0005524">
    <property type="term" value="F:ATP binding"/>
    <property type="evidence" value="ECO:0007669"/>
    <property type="project" value="InterPro"/>
</dbReference>
<dbReference type="AlphaFoldDB" id="S5UD57"/>
<reference evidence="3" key="1">
    <citation type="journal article" date="2013" name="Proc. Natl. Acad. Sci. U.S.A.">
        <title>Mapping gene clusters within arrayed metagenomic libraries to expand the structural diversity of biomedically relevant natural products.</title>
        <authorList>
            <person name="Owen J.G."/>
            <person name="Reddy B.V."/>
            <person name="Ternei M.A."/>
            <person name="Charlop-Powers Z."/>
            <person name="Calle P.Y."/>
            <person name="Kim J.H."/>
            <person name="Brady S.F."/>
        </authorList>
    </citation>
    <scope>NUCLEOTIDE SEQUENCE</scope>
</reference>
<dbReference type="InterPro" id="IPR006204">
    <property type="entry name" value="GHMP_kinase_N_dom"/>
</dbReference>
<evidence type="ECO:0000313" key="3">
    <source>
        <dbReference type="EMBL" id="AGS49872.1"/>
    </source>
</evidence>
<dbReference type="Gene3D" id="3.30.230.10">
    <property type="match status" value="1"/>
</dbReference>
<evidence type="ECO:0000259" key="2">
    <source>
        <dbReference type="Pfam" id="PF00288"/>
    </source>
</evidence>
<dbReference type="GO" id="GO:0016301">
    <property type="term" value="F:kinase activity"/>
    <property type="evidence" value="ECO:0007669"/>
    <property type="project" value="UniProtKB-KW"/>
</dbReference>
<organism evidence="3">
    <name type="scientific">uncultured bacterium esnapd18</name>
    <dbReference type="NCBI Taxonomy" id="1366599"/>
    <lineage>
        <taxon>Bacteria</taxon>
        <taxon>environmental samples</taxon>
    </lineage>
</organism>
<dbReference type="PIRSF" id="PIRSF033887">
    <property type="entry name" value="PduX"/>
    <property type="match status" value="1"/>
</dbReference>
<dbReference type="InterPro" id="IPR014721">
    <property type="entry name" value="Ribsml_uS5_D2-typ_fold_subgr"/>
</dbReference>
<dbReference type="InterPro" id="IPR020568">
    <property type="entry name" value="Ribosomal_Su5_D2-typ_SF"/>
</dbReference>
<accession>S5UD57</accession>
<protein>
    <submittedName>
        <fullName evidence="3">Threonine kinase</fullName>
    </submittedName>
</protein>
<feature type="domain" description="GHMP kinase N-terminal" evidence="2">
    <location>
        <begin position="42"/>
        <end position="108"/>
    </location>
</feature>
<dbReference type="EMBL" id="KF264558">
    <property type="protein sequence ID" value="AGS49872.1"/>
    <property type="molecule type" value="Genomic_DNA"/>
</dbReference>
<dbReference type="Pfam" id="PF00288">
    <property type="entry name" value="GHMP_kinases_N"/>
    <property type="match status" value="1"/>
</dbReference>
<keyword evidence="1 3" id="KW-0808">Transferase</keyword>
<sequence>MDDERVEFLVTLPIDVWTTATFTSAPGTRCVVVDPPHKVKAWRLATEMLATFGCLCGGRLELDSSIPEGKGLASSSADLVATARALARTFDLTVPPDLIEDLIRDIEPTDGVMYDDVVVYEHRAVRLRTRLPALAGITIVGLDEGGMVDTVAANRVEKHFGRAQRREYTTLLAHLRDAVAAGDLRTVGRVATRSAELNQAFRAKWTLDALSKACADLDGLGVVAAHSGTVLGLLVADDDPDHAAKVAAAVEVCTGLTGDATVRRSVDFRDSRVKPA</sequence>
<proteinExistence type="predicted"/>
<keyword evidence="1 3" id="KW-0418">Kinase</keyword>